<proteinExistence type="predicted"/>
<sequence>MSDVIEVKFEDLGLTKPLEKMTQKELREMCMEKLPQITGASGKSKEELVAIIKELFGIEDTEPTPAELNKENILKLKAQMRDLKTKRAEATNRKAREIERRKISKLKKKTRRLAKIV</sequence>
<dbReference type="EMBL" id="ATHI01000003">
    <property type="protein sequence ID" value="EPR35657.1"/>
    <property type="molecule type" value="Genomic_DNA"/>
</dbReference>
<evidence type="ECO:0008006" key="4">
    <source>
        <dbReference type="Google" id="ProtNLM"/>
    </source>
</evidence>
<comment type="caution">
    <text evidence="2">The sequence shown here is derived from an EMBL/GenBank/DDBJ whole genome shotgun (WGS) entry which is preliminary data.</text>
</comment>
<dbReference type="Proteomes" id="UP000014975">
    <property type="component" value="Unassembled WGS sequence"/>
</dbReference>
<dbReference type="STRING" id="1121439.dsat_1998"/>
<reference evidence="2 3" key="1">
    <citation type="journal article" date="2013" name="Genome Announc.">
        <title>Draft genome sequences for three mercury-methylating, sulfate-reducing bacteria.</title>
        <authorList>
            <person name="Brown S.D."/>
            <person name="Hurt R.A.Jr."/>
            <person name="Gilmour C.C."/>
            <person name="Elias D.A."/>
        </authorList>
    </citation>
    <scope>NUCLEOTIDE SEQUENCE [LARGE SCALE GENOMIC DNA]</scope>
    <source>
        <strain evidence="2 3">DSM 16529</strain>
    </source>
</reference>
<dbReference type="AlphaFoldDB" id="S7TEP3"/>
<keyword evidence="3" id="KW-1185">Reference proteome</keyword>
<dbReference type="RefSeq" id="WP_020885884.1">
    <property type="nucleotide sequence ID" value="NZ_ATHI01000003.1"/>
</dbReference>
<organism evidence="2 3">
    <name type="scientific">Alkalidesulfovibrio alkalitolerans DSM 16529</name>
    <dbReference type="NCBI Taxonomy" id="1121439"/>
    <lineage>
        <taxon>Bacteria</taxon>
        <taxon>Pseudomonadati</taxon>
        <taxon>Thermodesulfobacteriota</taxon>
        <taxon>Desulfovibrionia</taxon>
        <taxon>Desulfovibrionales</taxon>
        <taxon>Desulfovibrionaceae</taxon>
        <taxon>Alkalidesulfovibrio</taxon>
    </lineage>
</organism>
<dbReference type="PATRIC" id="fig|1121439.3.peg.383"/>
<feature type="coiled-coil region" evidence="1">
    <location>
        <begin position="66"/>
        <end position="100"/>
    </location>
</feature>
<dbReference type="eggNOG" id="ENOG50336AZ">
    <property type="taxonomic scope" value="Bacteria"/>
</dbReference>
<accession>S7TEP3</accession>
<dbReference type="OrthoDB" id="5471852at2"/>
<name>S7TEP3_9BACT</name>
<evidence type="ECO:0000313" key="2">
    <source>
        <dbReference type="EMBL" id="EPR35657.1"/>
    </source>
</evidence>
<evidence type="ECO:0000256" key="1">
    <source>
        <dbReference type="SAM" id="Coils"/>
    </source>
</evidence>
<protein>
    <recommendedName>
        <fullName evidence="4">Rho termination factor N-terminal domain-containing protein</fullName>
    </recommendedName>
</protein>
<keyword evidence="1" id="KW-0175">Coiled coil</keyword>
<evidence type="ECO:0000313" key="3">
    <source>
        <dbReference type="Proteomes" id="UP000014975"/>
    </source>
</evidence>
<gene>
    <name evidence="2" type="ORF">dsat_1998</name>
</gene>